<feature type="domain" description="HTH cro/C1-type" evidence="1">
    <location>
        <begin position="7"/>
        <end position="75"/>
    </location>
</feature>
<dbReference type="GO" id="GO:0003677">
    <property type="term" value="F:DNA binding"/>
    <property type="evidence" value="ECO:0007669"/>
    <property type="project" value="InterPro"/>
</dbReference>
<comment type="caution">
    <text evidence="2">The sequence shown here is derived from an EMBL/GenBank/DDBJ whole genome shotgun (WGS) entry which is preliminary data.</text>
</comment>
<dbReference type="EMBL" id="JACHIT010000001">
    <property type="protein sequence ID" value="MBB5914205.1"/>
    <property type="molecule type" value="Genomic_DNA"/>
</dbReference>
<organism evidence="2 3">
    <name type="scientific">Nocardia transvalensis</name>
    <dbReference type="NCBI Taxonomy" id="37333"/>
    <lineage>
        <taxon>Bacteria</taxon>
        <taxon>Bacillati</taxon>
        <taxon>Actinomycetota</taxon>
        <taxon>Actinomycetes</taxon>
        <taxon>Mycobacteriales</taxon>
        <taxon>Nocardiaceae</taxon>
        <taxon>Nocardia</taxon>
    </lineage>
</organism>
<evidence type="ECO:0000313" key="3">
    <source>
        <dbReference type="Proteomes" id="UP000540412"/>
    </source>
</evidence>
<dbReference type="PROSITE" id="PS50943">
    <property type="entry name" value="HTH_CROC1"/>
    <property type="match status" value="1"/>
</dbReference>
<evidence type="ECO:0000259" key="1">
    <source>
        <dbReference type="PROSITE" id="PS50943"/>
    </source>
</evidence>
<dbReference type="Gene3D" id="1.25.40.10">
    <property type="entry name" value="Tetratricopeptide repeat domain"/>
    <property type="match status" value="1"/>
</dbReference>
<protein>
    <submittedName>
        <fullName evidence="2">Transcriptional regulator with XRE-family HTH domain</fullName>
    </submittedName>
</protein>
<accession>A0A7W9UIY6</accession>
<dbReference type="InterPro" id="IPR011990">
    <property type="entry name" value="TPR-like_helical_dom_sf"/>
</dbReference>
<dbReference type="InterPro" id="IPR001387">
    <property type="entry name" value="Cro/C1-type_HTH"/>
</dbReference>
<gene>
    <name evidence="2" type="ORF">BJY24_003072</name>
</gene>
<reference evidence="2 3" key="1">
    <citation type="submission" date="2020-08" db="EMBL/GenBank/DDBJ databases">
        <title>Sequencing the genomes of 1000 actinobacteria strains.</title>
        <authorList>
            <person name="Klenk H.-P."/>
        </authorList>
    </citation>
    <scope>NUCLEOTIDE SEQUENCE [LARGE SCALE GENOMIC DNA]</scope>
    <source>
        <strain evidence="2 3">DSM 43582</strain>
    </source>
</reference>
<keyword evidence="3" id="KW-1185">Reference proteome</keyword>
<dbReference type="SUPFAM" id="SSF48452">
    <property type="entry name" value="TPR-like"/>
    <property type="match status" value="1"/>
</dbReference>
<dbReference type="RefSeq" id="WP_157185659.1">
    <property type="nucleotide sequence ID" value="NZ_JACHIT010000001.1"/>
</dbReference>
<sequence length="412" mass="44719">MGTNDRFRSRRLAQGWTQAELAEQVCLHIERATGRRPAVDAQAISRIECGEISWPRGVTRQALMALLDVRSPDDLGLYPKRTHRDAERDEATKRRDFLALAGIGVGVLPQPPQRLGATDVAEMRRKFARLVGVDSYLGGGDTFRMYFAELAHTEQVLSRSSCALVVRRELTELAAEQAQQTGWAAFDSGFRGKAVDLFEYSRRAAEEAENRELVANAFVHIAYTSGTRESVRAADSACAAVGDGASPKARALLESRRAWSLAASGDCDGAARSLDAARDALEEKAGTDAPWCAWVDHAELDIMTGRVWAVLHRPDRAIKPLESALAAYPDHWARDKALYLTWLADAYLEAGDEGAAVSATERALTLAGRVASARPSIRIREVAERCATAGVPGAAELAMRAASAQVPIPARL</sequence>
<dbReference type="AlphaFoldDB" id="A0A7W9UIY6"/>
<proteinExistence type="predicted"/>
<dbReference type="Proteomes" id="UP000540412">
    <property type="component" value="Unassembled WGS sequence"/>
</dbReference>
<name>A0A7W9UIY6_9NOCA</name>
<evidence type="ECO:0000313" key="2">
    <source>
        <dbReference type="EMBL" id="MBB5914205.1"/>
    </source>
</evidence>
<dbReference type="Gene3D" id="1.10.260.40">
    <property type="entry name" value="lambda repressor-like DNA-binding domains"/>
    <property type="match status" value="1"/>
</dbReference>
<dbReference type="CDD" id="cd00093">
    <property type="entry name" value="HTH_XRE"/>
    <property type="match status" value="1"/>
</dbReference>
<dbReference type="InterPro" id="IPR010982">
    <property type="entry name" value="Lambda_DNA-bd_dom_sf"/>
</dbReference>
<dbReference type="SUPFAM" id="SSF47413">
    <property type="entry name" value="lambda repressor-like DNA-binding domains"/>
    <property type="match status" value="1"/>
</dbReference>
<dbReference type="SMART" id="SM00530">
    <property type="entry name" value="HTH_XRE"/>
    <property type="match status" value="1"/>
</dbReference>